<dbReference type="InterPro" id="IPR040554">
    <property type="entry name" value="KPWE_PEX14_dom"/>
</dbReference>
<accession>A0A1L7WLW0</accession>
<feature type="region of interest" description="Disordered" evidence="1">
    <location>
        <begin position="79"/>
        <end position="136"/>
    </location>
</feature>
<feature type="compositionally biased region" description="Low complexity" evidence="1">
    <location>
        <begin position="81"/>
        <end position="95"/>
    </location>
</feature>
<organism evidence="4 5">
    <name type="scientific">Phialocephala subalpina</name>
    <dbReference type="NCBI Taxonomy" id="576137"/>
    <lineage>
        <taxon>Eukaryota</taxon>
        <taxon>Fungi</taxon>
        <taxon>Dikarya</taxon>
        <taxon>Ascomycota</taxon>
        <taxon>Pezizomycotina</taxon>
        <taxon>Leotiomycetes</taxon>
        <taxon>Helotiales</taxon>
        <taxon>Mollisiaceae</taxon>
        <taxon>Phialocephala</taxon>
        <taxon>Phialocephala fortinii species complex</taxon>
    </lineage>
</organism>
<reference evidence="4 5" key="1">
    <citation type="submission" date="2016-03" db="EMBL/GenBank/DDBJ databases">
        <authorList>
            <person name="Ploux O."/>
        </authorList>
    </citation>
    <scope>NUCLEOTIDE SEQUENCE [LARGE SCALE GENOMIC DNA]</scope>
    <source>
        <strain evidence="4 5">UAMH 11012</strain>
    </source>
</reference>
<feature type="domain" description="Peroxisomal membrane protein PEX14-like KPWE" evidence="2">
    <location>
        <begin position="146"/>
        <end position="193"/>
    </location>
</feature>
<sequence length="223" mass="24336">MAMESATNGESATIFKQLEEYQWDKDREFQGGLAAILGPNPQPSQVDDLTLRAQCFYLSRKLSIPIDFTSYKSYLLSKSQPATTSEPTTTASTSSDPNPNDDPSAIIPDWQLAYAGAPPPPPPSYNTPLPSTHATEEENINSVGAPYPKSFADIVELITSGKPIPGIKDIPEGVRPEQASIPVLPKRRKPWERDVPEAQIQGLIGGLFGDERDTYIPQELPDA</sequence>
<dbReference type="EMBL" id="FJOG01000004">
    <property type="protein sequence ID" value="CZR53745.1"/>
    <property type="molecule type" value="Genomic_DNA"/>
</dbReference>
<dbReference type="OrthoDB" id="9936937at2759"/>
<feature type="domain" description="PEX14-like helix-turn-helix" evidence="3">
    <location>
        <begin position="13"/>
        <end position="78"/>
    </location>
</feature>
<proteinExistence type="predicted"/>
<dbReference type="PANTHER" id="PTHR36855:SF1">
    <property type="entry name" value="PEROXISOME MEMBRANE ANCHOR PROTEIN PEX14P N-TERMINAL DOMAIN-CONTAINING PROTEIN"/>
    <property type="match status" value="1"/>
</dbReference>
<dbReference type="STRING" id="576137.A0A1L7WLW0"/>
<name>A0A1L7WLW0_9HELO</name>
<evidence type="ECO:0000259" key="3">
    <source>
        <dbReference type="Pfam" id="PF25871"/>
    </source>
</evidence>
<evidence type="ECO:0000313" key="5">
    <source>
        <dbReference type="Proteomes" id="UP000184330"/>
    </source>
</evidence>
<dbReference type="Pfam" id="PF17733">
    <property type="entry name" value="KPWE_dom"/>
    <property type="match status" value="1"/>
</dbReference>
<dbReference type="AlphaFoldDB" id="A0A1L7WLW0"/>
<dbReference type="InterPro" id="IPR058841">
    <property type="entry name" value="HTH_76"/>
</dbReference>
<evidence type="ECO:0000313" key="4">
    <source>
        <dbReference type="EMBL" id="CZR53745.1"/>
    </source>
</evidence>
<gene>
    <name evidence="4" type="ORF">PAC_03625</name>
</gene>
<evidence type="ECO:0000256" key="1">
    <source>
        <dbReference type="SAM" id="MobiDB-lite"/>
    </source>
</evidence>
<protein>
    <submittedName>
        <fullName evidence="4">Uncharacterized protein</fullName>
    </submittedName>
</protein>
<dbReference type="Pfam" id="PF25871">
    <property type="entry name" value="HTH_76"/>
    <property type="match status" value="1"/>
</dbReference>
<keyword evidence="5" id="KW-1185">Reference proteome</keyword>
<dbReference type="PANTHER" id="PTHR36855">
    <property type="entry name" value="CHROMOSOME 10, WHOLE GENOME SHOTGUN SEQUENCE"/>
    <property type="match status" value="1"/>
</dbReference>
<evidence type="ECO:0000259" key="2">
    <source>
        <dbReference type="Pfam" id="PF17733"/>
    </source>
</evidence>
<dbReference type="Proteomes" id="UP000184330">
    <property type="component" value="Unassembled WGS sequence"/>
</dbReference>